<dbReference type="SMART" id="SM00079">
    <property type="entry name" value="PBPe"/>
    <property type="match status" value="1"/>
</dbReference>
<organism evidence="4 5">
    <name type="scientific">Pelotomaculum schinkii</name>
    <dbReference type="NCBI Taxonomy" id="78350"/>
    <lineage>
        <taxon>Bacteria</taxon>
        <taxon>Bacillati</taxon>
        <taxon>Bacillota</taxon>
        <taxon>Clostridia</taxon>
        <taxon>Eubacteriales</taxon>
        <taxon>Desulfotomaculaceae</taxon>
        <taxon>Pelotomaculum</taxon>
    </lineage>
</organism>
<dbReference type="GO" id="GO:0015276">
    <property type="term" value="F:ligand-gated monoatomic ion channel activity"/>
    <property type="evidence" value="ECO:0007669"/>
    <property type="project" value="InterPro"/>
</dbReference>
<dbReference type="RefSeq" id="WP_190239018.1">
    <property type="nucleotide sequence ID" value="NZ_QFGA01000001.1"/>
</dbReference>
<dbReference type="SUPFAM" id="SSF53850">
    <property type="entry name" value="Periplasmic binding protein-like II"/>
    <property type="match status" value="1"/>
</dbReference>
<comment type="caution">
    <text evidence="4">The sequence shown here is derived from an EMBL/GenBank/DDBJ whole genome shotgun (WGS) entry which is preliminary data.</text>
</comment>
<evidence type="ECO:0000256" key="1">
    <source>
        <dbReference type="ARBA" id="ARBA00022729"/>
    </source>
</evidence>
<dbReference type="AlphaFoldDB" id="A0A4Y7RE02"/>
<dbReference type="PANTHER" id="PTHR35936:SF17">
    <property type="entry name" value="ARGININE-BINDING EXTRACELLULAR PROTEIN ARTP"/>
    <property type="match status" value="1"/>
</dbReference>
<dbReference type="EMBL" id="QFGA01000001">
    <property type="protein sequence ID" value="TEB06970.1"/>
    <property type="molecule type" value="Genomic_DNA"/>
</dbReference>
<reference evidence="4 5" key="1">
    <citation type="journal article" date="2018" name="Environ. Microbiol.">
        <title>Novel energy conservation strategies and behaviour of Pelotomaculum schinkii driving syntrophic propionate catabolism.</title>
        <authorList>
            <person name="Hidalgo-Ahumada C.A.P."/>
            <person name="Nobu M.K."/>
            <person name="Narihiro T."/>
            <person name="Tamaki H."/>
            <person name="Liu W.T."/>
            <person name="Kamagata Y."/>
            <person name="Stams A.J.M."/>
            <person name="Imachi H."/>
            <person name="Sousa D.Z."/>
        </authorList>
    </citation>
    <scope>NUCLEOTIDE SEQUENCE [LARGE SCALE GENOMIC DNA]</scope>
    <source>
        <strain evidence="4 5">HH</strain>
    </source>
</reference>
<dbReference type="InterPro" id="IPR001320">
    <property type="entry name" value="Iontro_rcpt_C"/>
</dbReference>
<dbReference type="Proteomes" id="UP000298324">
    <property type="component" value="Unassembled WGS sequence"/>
</dbReference>
<keyword evidence="1" id="KW-0732">Signal</keyword>
<sequence length="185" mass="20396">MLKGEKINLIAGLVANQIDVAISSMSIDEERKKSIDFSDPYYKSGLSIAVQSKNDTVKSLDDLKGKTIAVQSGTTGEKEAKKVAGATVRSFTNSDQTFMELKNGGVTAVINDYPVTQYFIKQGNADVKIVGERLTSEDYGIALPKGKTDLLNKINHGLKELKNNGKYKELYMKWFGEEPPQELLQ</sequence>
<feature type="domain" description="Solute-binding protein family 3/N-terminal" evidence="2">
    <location>
        <begin position="1"/>
        <end position="178"/>
    </location>
</feature>
<dbReference type="PANTHER" id="PTHR35936">
    <property type="entry name" value="MEMBRANE-BOUND LYTIC MUREIN TRANSGLYCOSYLASE F"/>
    <property type="match status" value="1"/>
</dbReference>
<keyword evidence="5" id="KW-1185">Reference proteome</keyword>
<feature type="domain" description="Ionotropic glutamate receptor C-terminal" evidence="3">
    <location>
        <begin position="1"/>
        <end position="177"/>
    </location>
</feature>
<gene>
    <name evidence="4" type="primary">glnH_1</name>
    <name evidence="4" type="ORF">Psch_00505</name>
</gene>
<protein>
    <submittedName>
        <fullName evidence="4">Glutamine-binding periplasmic protein</fullName>
    </submittedName>
</protein>
<evidence type="ECO:0000313" key="5">
    <source>
        <dbReference type="Proteomes" id="UP000298324"/>
    </source>
</evidence>
<dbReference type="InterPro" id="IPR001638">
    <property type="entry name" value="Solute-binding_3/MltF_N"/>
</dbReference>
<evidence type="ECO:0000313" key="4">
    <source>
        <dbReference type="EMBL" id="TEB06970.1"/>
    </source>
</evidence>
<dbReference type="CDD" id="cd13624">
    <property type="entry name" value="PBP2_Arg_Lys_His"/>
    <property type="match status" value="1"/>
</dbReference>
<accession>A0A4Y7RE02</accession>
<evidence type="ECO:0000259" key="3">
    <source>
        <dbReference type="SMART" id="SM00079"/>
    </source>
</evidence>
<evidence type="ECO:0000259" key="2">
    <source>
        <dbReference type="SMART" id="SM00062"/>
    </source>
</evidence>
<proteinExistence type="predicted"/>
<dbReference type="Gene3D" id="3.40.190.10">
    <property type="entry name" value="Periplasmic binding protein-like II"/>
    <property type="match status" value="2"/>
</dbReference>
<dbReference type="SMART" id="SM00062">
    <property type="entry name" value="PBPb"/>
    <property type="match status" value="1"/>
</dbReference>
<dbReference type="GO" id="GO:0016020">
    <property type="term" value="C:membrane"/>
    <property type="evidence" value="ECO:0007669"/>
    <property type="project" value="InterPro"/>
</dbReference>
<dbReference type="Pfam" id="PF00497">
    <property type="entry name" value="SBP_bac_3"/>
    <property type="match status" value="1"/>
</dbReference>
<name>A0A4Y7RE02_9FIRM</name>